<organism evidence="1">
    <name type="scientific">Acinetobacter baumannii</name>
    <dbReference type="NCBI Taxonomy" id="470"/>
    <lineage>
        <taxon>Bacteria</taxon>
        <taxon>Pseudomonadati</taxon>
        <taxon>Pseudomonadota</taxon>
        <taxon>Gammaproteobacteria</taxon>
        <taxon>Moraxellales</taxon>
        <taxon>Moraxellaceae</taxon>
        <taxon>Acinetobacter</taxon>
        <taxon>Acinetobacter calcoaceticus/baumannii complex</taxon>
    </lineage>
</organism>
<dbReference type="AlphaFoldDB" id="A0ABD5DJ11"/>
<feature type="non-terminal residue" evidence="1">
    <location>
        <position position="1"/>
    </location>
</feature>
<reference evidence="1" key="1">
    <citation type="submission" date="2019-07" db="EMBL/GenBank/DDBJ databases">
        <title>Biological characteristics of mucoid Acinetobacter baumannii from a general hospital in China.</title>
        <authorList>
            <person name="Hua X."/>
            <person name="Yu Y."/>
        </authorList>
    </citation>
    <scope>NUCLEOTIDE SEQUENCE [LARGE SCALE GENOMIC DNA]</scope>
    <source>
        <strain evidence="1">N41</strain>
    </source>
</reference>
<proteinExistence type="predicted"/>
<dbReference type="EMBL" id="VMBB01001688">
    <property type="protein sequence ID" value="MDR8264325.1"/>
    <property type="molecule type" value="Genomic_DNA"/>
</dbReference>
<name>A0ABD5DJ11_ACIBA</name>
<sequence length="76" mass="8347">NNMTTVGFYGNDTFASATLALNFPEAGVVGSLLVLNVAGTNNYRNQVYISASSGRIWFRSTSDLTNWTPWKRLLDA</sequence>
<dbReference type="CDD" id="cd19958">
    <property type="entry name" value="pyocin_knob"/>
    <property type="match status" value="1"/>
</dbReference>
<gene>
    <name evidence="1" type="ORF">FPK87_28290</name>
</gene>
<feature type="non-terminal residue" evidence="1">
    <location>
        <position position="76"/>
    </location>
</feature>
<protein>
    <submittedName>
        <fullName evidence="1">Phage tail protein</fullName>
    </submittedName>
</protein>
<accession>A0ABD5DJ11</accession>
<evidence type="ECO:0000313" key="1">
    <source>
        <dbReference type="EMBL" id="MDR8264325.1"/>
    </source>
</evidence>
<comment type="caution">
    <text evidence="1">The sequence shown here is derived from an EMBL/GenBank/DDBJ whole genome shotgun (WGS) entry which is preliminary data.</text>
</comment>